<dbReference type="RefSeq" id="WP_149285195.1">
    <property type="nucleotide sequence ID" value="NZ_CP038437.2"/>
</dbReference>
<dbReference type="InterPro" id="IPR001992">
    <property type="entry name" value="T2SS_GspF/T4SS_PilC_CS"/>
</dbReference>
<accession>A0A5C1NJ98</accession>
<dbReference type="Proteomes" id="UP000324285">
    <property type="component" value="Chromosome"/>
</dbReference>
<comment type="similarity">
    <text evidence="2 9">Belongs to the GSP F family.</text>
</comment>
<dbReference type="GO" id="GO:0015628">
    <property type="term" value="P:protein secretion by the type II secretion system"/>
    <property type="evidence" value="ECO:0007669"/>
    <property type="project" value="TreeGrafter"/>
</dbReference>
<dbReference type="FunFam" id="1.20.81.30:FF:000001">
    <property type="entry name" value="Type II secretion system protein F"/>
    <property type="match status" value="2"/>
</dbReference>
<reference evidence="12" key="1">
    <citation type="submission" date="2021-02" db="EMBL/GenBank/DDBJ databases">
        <title>Strain Y2R2, a novel species of the genus Halomonas.</title>
        <authorList>
            <person name="Huang H."/>
        </authorList>
    </citation>
    <scope>NUCLEOTIDE SEQUENCE</scope>
    <source>
        <strain evidence="12">Y2R2</strain>
    </source>
</reference>
<evidence type="ECO:0000256" key="2">
    <source>
        <dbReference type="ARBA" id="ARBA00005745"/>
    </source>
</evidence>
<dbReference type="InterPro" id="IPR042094">
    <property type="entry name" value="T2SS_GspF_sf"/>
</dbReference>
<dbReference type="OrthoDB" id="9805682at2"/>
<feature type="transmembrane region" description="Helical" evidence="10">
    <location>
        <begin position="368"/>
        <end position="390"/>
    </location>
</feature>
<evidence type="ECO:0000256" key="1">
    <source>
        <dbReference type="ARBA" id="ARBA00004429"/>
    </source>
</evidence>
<dbReference type="PROSITE" id="PS00874">
    <property type="entry name" value="T2SP_F"/>
    <property type="match status" value="1"/>
</dbReference>
<evidence type="ECO:0000256" key="3">
    <source>
        <dbReference type="ARBA" id="ARBA00022448"/>
    </source>
</evidence>
<comment type="subcellular location">
    <subcellularLocation>
        <location evidence="1 9">Cell inner membrane</location>
        <topology evidence="1 9">Multi-pass membrane protein</topology>
    </subcellularLocation>
</comment>
<dbReference type="KEGG" id="hbh:E4T21_11985"/>
<feature type="transmembrane region" description="Helical" evidence="10">
    <location>
        <begin position="219"/>
        <end position="237"/>
    </location>
</feature>
<evidence type="ECO:0000256" key="9">
    <source>
        <dbReference type="RuleBase" id="RU003923"/>
    </source>
</evidence>
<evidence type="ECO:0000256" key="4">
    <source>
        <dbReference type="ARBA" id="ARBA00022475"/>
    </source>
</evidence>
<sequence>MDRWQWEGRGPDGRYLSGEIEASSKASVLRMLRTRRIKALSIRRTDGKHWRLGRGSITAQELTLFTRQLETLLKSRVPILQALEVVAHSLVKPSMRAMLQKLIADVSHGASLSEALTRHPRQFDALYISMIEAGELAGTLDSMLDRLATYQEKHEALKQKVKKAMWYPLSVIAIGLIVTLILLVVVIPKFEDMFNGFGAALPPLTQMTLRLSDLTQQNGGLALGTLVASSWLMRMVMQRSTTTHSLMSRMALRIPILGKILEHSAIARFNRTLATTYGSGVPLLDGLAIAAGSTGNPLLHAAIQDMRDELASGHSLHVAMHHSGQFPALAIQMIKIGEEAGALEAMLSQVATYYEGEVERRVDTLTSLLEPMVILVLGIVTGGLVMSMYLPIFELGSVL</sequence>
<dbReference type="EMBL" id="CP038437">
    <property type="protein sequence ID" value="QEM82185.1"/>
    <property type="molecule type" value="Genomic_DNA"/>
</dbReference>
<keyword evidence="6 9" id="KW-0812">Transmembrane</keyword>
<feature type="transmembrane region" description="Helical" evidence="10">
    <location>
        <begin position="166"/>
        <end position="187"/>
    </location>
</feature>
<organism evidence="12 13">
    <name type="scientific">Halomonas binhaiensis</name>
    <dbReference type="NCBI Taxonomy" id="2562282"/>
    <lineage>
        <taxon>Bacteria</taxon>
        <taxon>Pseudomonadati</taxon>
        <taxon>Pseudomonadota</taxon>
        <taxon>Gammaproteobacteria</taxon>
        <taxon>Oceanospirillales</taxon>
        <taxon>Halomonadaceae</taxon>
        <taxon>Halomonas</taxon>
    </lineage>
</organism>
<evidence type="ECO:0000313" key="13">
    <source>
        <dbReference type="Proteomes" id="UP000324285"/>
    </source>
</evidence>
<evidence type="ECO:0000256" key="6">
    <source>
        <dbReference type="ARBA" id="ARBA00022692"/>
    </source>
</evidence>
<dbReference type="PANTHER" id="PTHR30012:SF7">
    <property type="entry name" value="PROTEIN TRANSPORT PROTEIN HOFC HOMOLOG"/>
    <property type="match status" value="1"/>
</dbReference>
<keyword evidence="13" id="KW-1185">Reference proteome</keyword>
<evidence type="ECO:0000256" key="8">
    <source>
        <dbReference type="ARBA" id="ARBA00023136"/>
    </source>
</evidence>
<evidence type="ECO:0000256" key="10">
    <source>
        <dbReference type="SAM" id="Phobius"/>
    </source>
</evidence>
<keyword evidence="3 9" id="KW-0813">Transport</keyword>
<keyword evidence="8 10" id="KW-0472">Membrane</keyword>
<protein>
    <submittedName>
        <fullName evidence="12">Type II secretion system F family protein</fullName>
    </submittedName>
</protein>
<evidence type="ECO:0000256" key="5">
    <source>
        <dbReference type="ARBA" id="ARBA00022519"/>
    </source>
</evidence>
<dbReference type="AlphaFoldDB" id="A0A5C1NJ98"/>
<dbReference type="GO" id="GO:0005886">
    <property type="term" value="C:plasma membrane"/>
    <property type="evidence" value="ECO:0007669"/>
    <property type="project" value="UniProtKB-SubCell"/>
</dbReference>
<dbReference type="Pfam" id="PF00482">
    <property type="entry name" value="T2SSF"/>
    <property type="match status" value="2"/>
</dbReference>
<dbReference type="Gene3D" id="1.20.81.30">
    <property type="entry name" value="Type II secretion system (T2SS), domain F"/>
    <property type="match status" value="2"/>
</dbReference>
<keyword evidence="4" id="KW-1003">Cell membrane</keyword>
<evidence type="ECO:0000313" key="12">
    <source>
        <dbReference type="EMBL" id="QEM82185.1"/>
    </source>
</evidence>
<dbReference type="PRINTS" id="PR00812">
    <property type="entry name" value="BCTERIALGSPF"/>
</dbReference>
<feature type="domain" description="Type II secretion system protein GspF" evidence="11">
    <location>
        <begin position="65"/>
        <end position="188"/>
    </location>
</feature>
<dbReference type="InterPro" id="IPR003004">
    <property type="entry name" value="GspF/PilC"/>
</dbReference>
<dbReference type="InterPro" id="IPR018076">
    <property type="entry name" value="T2SS_GspF_dom"/>
</dbReference>
<keyword evidence="7 10" id="KW-1133">Transmembrane helix</keyword>
<gene>
    <name evidence="12" type="ORF">E4T21_11985</name>
</gene>
<dbReference type="PANTHER" id="PTHR30012">
    <property type="entry name" value="GENERAL SECRETION PATHWAY PROTEIN"/>
    <property type="match status" value="1"/>
</dbReference>
<feature type="domain" description="Type II secretion system protein GspF" evidence="11">
    <location>
        <begin position="271"/>
        <end position="391"/>
    </location>
</feature>
<proteinExistence type="inferred from homology"/>
<name>A0A5C1NJ98_9GAMM</name>
<keyword evidence="5" id="KW-0997">Cell inner membrane</keyword>
<evidence type="ECO:0000256" key="7">
    <source>
        <dbReference type="ARBA" id="ARBA00022989"/>
    </source>
</evidence>
<evidence type="ECO:0000259" key="11">
    <source>
        <dbReference type="Pfam" id="PF00482"/>
    </source>
</evidence>